<accession>A0A1G7DR76</accession>
<dbReference type="Proteomes" id="UP000199628">
    <property type="component" value="Unassembled WGS sequence"/>
</dbReference>
<dbReference type="PANTHER" id="PTHR21198">
    <property type="entry name" value="GLUTAMATE RACEMASE"/>
    <property type="match status" value="1"/>
</dbReference>
<organism evidence="3 4">
    <name type="scientific">Ruegeria marina</name>
    <dbReference type="NCBI Taxonomy" id="639004"/>
    <lineage>
        <taxon>Bacteria</taxon>
        <taxon>Pseudomonadati</taxon>
        <taxon>Pseudomonadota</taxon>
        <taxon>Alphaproteobacteria</taxon>
        <taxon>Rhodobacterales</taxon>
        <taxon>Roseobacteraceae</taxon>
        <taxon>Ruegeria</taxon>
    </lineage>
</organism>
<protein>
    <submittedName>
        <fullName evidence="3">Aspartate racemase</fullName>
    </submittedName>
</protein>
<dbReference type="RefSeq" id="WP_176828166.1">
    <property type="nucleotide sequence ID" value="NZ_FMZV01000022.1"/>
</dbReference>
<dbReference type="EMBL" id="FMZV01000022">
    <property type="protein sequence ID" value="SDE53977.1"/>
    <property type="molecule type" value="Genomic_DNA"/>
</dbReference>
<name>A0A1G7DR76_9RHOB</name>
<evidence type="ECO:0000256" key="2">
    <source>
        <dbReference type="ARBA" id="ARBA00023235"/>
    </source>
</evidence>
<dbReference type="STRING" id="639004.SAMN04488239_12218"/>
<evidence type="ECO:0000256" key="1">
    <source>
        <dbReference type="ARBA" id="ARBA00007847"/>
    </source>
</evidence>
<dbReference type="InterPro" id="IPR004380">
    <property type="entry name" value="Asp_race"/>
</dbReference>
<evidence type="ECO:0000313" key="4">
    <source>
        <dbReference type="Proteomes" id="UP000199628"/>
    </source>
</evidence>
<dbReference type="InterPro" id="IPR015942">
    <property type="entry name" value="Asp/Glu/hydantoin_racemase"/>
</dbReference>
<dbReference type="GO" id="GO:0047661">
    <property type="term" value="F:amino-acid racemase activity"/>
    <property type="evidence" value="ECO:0007669"/>
    <property type="project" value="InterPro"/>
</dbReference>
<dbReference type="Pfam" id="PF01177">
    <property type="entry name" value="Asp_Glu_race"/>
    <property type="match status" value="1"/>
</dbReference>
<dbReference type="PANTHER" id="PTHR21198:SF7">
    <property type="entry name" value="ASPARTATE-GLUTAMATE RACEMASE FAMILY"/>
    <property type="match status" value="1"/>
</dbReference>
<comment type="similarity">
    <text evidence="1">Belongs to the aspartate/glutamate racemases family.</text>
</comment>
<dbReference type="NCBIfam" id="TIGR00035">
    <property type="entry name" value="asp_race"/>
    <property type="match status" value="1"/>
</dbReference>
<keyword evidence="4" id="KW-1185">Reference proteome</keyword>
<gene>
    <name evidence="3" type="ORF">SAMN04488239_12218</name>
</gene>
<reference evidence="4" key="1">
    <citation type="submission" date="2016-10" db="EMBL/GenBank/DDBJ databases">
        <authorList>
            <person name="Varghese N."/>
            <person name="Submissions S."/>
        </authorList>
    </citation>
    <scope>NUCLEOTIDE SEQUENCE [LARGE SCALE GENOMIC DNA]</scope>
    <source>
        <strain evidence="4">CGMCC 1.9108</strain>
    </source>
</reference>
<evidence type="ECO:0000313" key="3">
    <source>
        <dbReference type="EMBL" id="SDE53977.1"/>
    </source>
</evidence>
<dbReference type="AlphaFoldDB" id="A0A1G7DR76"/>
<sequence>MAVPKTIGILGGMGPEATVLMMQRIIEATPAKCDQDHIPLLVDNNPQVPSRIDHLIHRTGEDPGPVLARMAQRLQDMGAEALAMPCNTAHRYAPVIEAGCDIPLINMVEAVADQIAGAMGPGARVGLLGSPALRLTGLFDAPMQARGLHMIYPQDDGKLLHLIQTIKAEGPTSQARASLTEIAGQMRDRGVDRLVTACTEFSLLFRDLDLPVPSFDSLDAVCKAVVGFALPQIPVRCAS</sequence>
<dbReference type="PROSITE" id="PS00924">
    <property type="entry name" value="ASP_GLU_RACEMASE_2"/>
    <property type="match status" value="1"/>
</dbReference>
<dbReference type="SUPFAM" id="SSF53681">
    <property type="entry name" value="Aspartate/glutamate racemase"/>
    <property type="match status" value="2"/>
</dbReference>
<dbReference type="Gene3D" id="3.40.50.1860">
    <property type="match status" value="2"/>
</dbReference>
<dbReference type="InterPro" id="IPR001920">
    <property type="entry name" value="Asp/Glu_race"/>
</dbReference>
<keyword evidence="2" id="KW-0413">Isomerase</keyword>
<proteinExistence type="inferred from homology"/>
<dbReference type="InterPro" id="IPR033134">
    <property type="entry name" value="Asp/Glu_racemase_AS_2"/>
</dbReference>